<evidence type="ECO:0000256" key="3">
    <source>
        <dbReference type="RuleBase" id="RU003719"/>
    </source>
</evidence>
<dbReference type="PATRIC" id="fig|1300222.3.peg.749"/>
<protein>
    <submittedName>
        <fullName evidence="6">Glycerate dehydrogenase</fullName>
    </submittedName>
</protein>
<organism evidence="6 7">
    <name type="scientific">Brevibacillus borstelensis AK1</name>
    <dbReference type="NCBI Taxonomy" id="1300222"/>
    <lineage>
        <taxon>Bacteria</taxon>
        <taxon>Bacillati</taxon>
        <taxon>Bacillota</taxon>
        <taxon>Bacilli</taxon>
        <taxon>Bacillales</taxon>
        <taxon>Paenibacillaceae</taxon>
        <taxon>Brevibacillus</taxon>
    </lineage>
</organism>
<dbReference type="InterPro" id="IPR029752">
    <property type="entry name" value="D-isomer_DH_CS1"/>
</dbReference>
<dbReference type="RefSeq" id="WP_003386438.1">
    <property type="nucleotide sequence ID" value="NZ_APBN01000001.1"/>
</dbReference>
<dbReference type="GO" id="GO:0016618">
    <property type="term" value="F:hydroxypyruvate reductase [NAD(P)H] activity"/>
    <property type="evidence" value="ECO:0007669"/>
    <property type="project" value="TreeGrafter"/>
</dbReference>
<keyword evidence="7" id="KW-1185">Reference proteome</keyword>
<dbReference type="Pfam" id="PF00389">
    <property type="entry name" value="2-Hacid_dh"/>
    <property type="match status" value="1"/>
</dbReference>
<dbReference type="GO" id="GO:0030267">
    <property type="term" value="F:glyoxylate reductase (NADPH) activity"/>
    <property type="evidence" value="ECO:0007669"/>
    <property type="project" value="TreeGrafter"/>
</dbReference>
<evidence type="ECO:0000259" key="4">
    <source>
        <dbReference type="Pfam" id="PF00389"/>
    </source>
</evidence>
<dbReference type="SUPFAM" id="SSF51735">
    <property type="entry name" value="NAD(P)-binding Rossmann-fold domains"/>
    <property type="match status" value="1"/>
</dbReference>
<sequence>MKDKIVITRKIPQPALELLQARAEVYMWDSEEEQIPQDVLLGEVQDAAAIFTNVSDSINRAVFDASPFLRAVATMAVGYDNIDVAEATRRGIPVGHTPGVLTETTADLTFSLLMATARRIPEADRFVREGRWKSWSPMLLTGQDVWGATIGIIGMGRIGEAVARRAKGFDMSILYHNRSRRPEAEAKLGSRYCELEELLLESDYVILMAPATKDTRRLMGEREFSLMKRSAIFINTSRGTNVDEEALYKALKEKRIWAAGLDVFQTEPISTDHPLLELDNVVVAPHIGSASIATRTKMAMMTAENILRGLSGDRLLHTVNSEIYGR</sequence>
<evidence type="ECO:0000313" key="7">
    <source>
        <dbReference type="Proteomes" id="UP000012081"/>
    </source>
</evidence>
<evidence type="ECO:0000313" key="6">
    <source>
        <dbReference type="EMBL" id="EMT54642.1"/>
    </source>
</evidence>
<name>M8DMG1_9BACL</name>
<dbReference type="Gene3D" id="3.40.50.720">
    <property type="entry name" value="NAD(P)-binding Rossmann-like Domain"/>
    <property type="match status" value="2"/>
</dbReference>
<dbReference type="InterPro" id="IPR050223">
    <property type="entry name" value="D-isomer_2-hydroxyacid_DH"/>
</dbReference>
<dbReference type="Pfam" id="PF02826">
    <property type="entry name" value="2-Hacid_dh_C"/>
    <property type="match status" value="1"/>
</dbReference>
<gene>
    <name evidence="6" type="ORF">I532_03520</name>
</gene>
<evidence type="ECO:0000256" key="1">
    <source>
        <dbReference type="ARBA" id="ARBA00005854"/>
    </source>
</evidence>
<dbReference type="GO" id="GO:0051287">
    <property type="term" value="F:NAD binding"/>
    <property type="evidence" value="ECO:0007669"/>
    <property type="project" value="InterPro"/>
</dbReference>
<dbReference type="FunFam" id="3.40.50.720:FF:000462">
    <property type="entry name" value="Glyoxylate reductase (NADP+)"/>
    <property type="match status" value="1"/>
</dbReference>
<dbReference type="PANTHER" id="PTHR10996:SF283">
    <property type="entry name" value="GLYOXYLATE_HYDROXYPYRUVATE REDUCTASE B"/>
    <property type="match status" value="1"/>
</dbReference>
<reference evidence="6 7" key="1">
    <citation type="submission" date="2013-03" db="EMBL/GenBank/DDBJ databases">
        <title>Assembly of a new bacterial strain Brevibacillus borstelensis AK1.</title>
        <authorList>
            <person name="Rajan I."/>
            <person name="PoliReddy D."/>
            <person name="Sugumar T."/>
            <person name="Rathinam K."/>
            <person name="Alqarawi S."/>
            <person name="Khalil A.B."/>
            <person name="Sivakumar N."/>
        </authorList>
    </citation>
    <scope>NUCLEOTIDE SEQUENCE [LARGE SCALE GENOMIC DNA]</scope>
    <source>
        <strain evidence="6 7">AK1</strain>
    </source>
</reference>
<evidence type="ECO:0000259" key="5">
    <source>
        <dbReference type="Pfam" id="PF02826"/>
    </source>
</evidence>
<dbReference type="PANTHER" id="PTHR10996">
    <property type="entry name" value="2-HYDROXYACID DEHYDROGENASE-RELATED"/>
    <property type="match status" value="1"/>
</dbReference>
<dbReference type="InterPro" id="IPR006140">
    <property type="entry name" value="D-isomer_DH_NAD-bd"/>
</dbReference>
<proteinExistence type="inferred from homology"/>
<dbReference type="SUPFAM" id="SSF52283">
    <property type="entry name" value="Formate/glycerate dehydrogenase catalytic domain-like"/>
    <property type="match status" value="1"/>
</dbReference>
<dbReference type="EMBL" id="APBN01000001">
    <property type="protein sequence ID" value="EMT54642.1"/>
    <property type="molecule type" value="Genomic_DNA"/>
</dbReference>
<comment type="caution">
    <text evidence="6">The sequence shown here is derived from an EMBL/GenBank/DDBJ whole genome shotgun (WGS) entry which is preliminary data.</text>
</comment>
<comment type="similarity">
    <text evidence="1 3">Belongs to the D-isomer specific 2-hydroxyacid dehydrogenase family.</text>
</comment>
<dbReference type="STRING" id="1300222.I532_03520"/>
<evidence type="ECO:0000256" key="2">
    <source>
        <dbReference type="ARBA" id="ARBA00023002"/>
    </source>
</evidence>
<keyword evidence="2 3" id="KW-0560">Oxidoreductase</keyword>
<dbReference type="GO" id="GO:0005829">
    <property type="term" value="C:cytosol"/>
    <property type="evidence" value="ECO:0007669"/>
    <property type="project" value="TreeGrafter"/>
</dbReference>
<feature type="domain" description="D-isomer specific 2-hydroxyacid dehydrogenase catalytic" evidence="4">
    <location>
        <begin position="5"/>
        <end position="320"/>
    </location>
</feature>
<dbReference type="InterPro" id="IPR006139">
    <property type="entry name" value="D-isomer_2_OHA_DH_cat_dom"/>
</dbReference>
<dbReference type="Proteomes" id="UP000012081">
    <property type="component" value="Unassembled WGS sequence"/>
</dbReference>
<feature type="domain" description="D-isomer specific 2-hydroxyacid dehydrogenase NAD-binding" evidence="5">
    <location>
        <begin position="110"/>
        <end position="288"/>
    </location>
</feature>
<accession>M8DMG1</accession>
<dbReference type="InterPro" id="IPR036291">
    <property type="entry name" value="NAD(P)-bd_dom_sf"/>
</dbReference>
<dbReference type="AlphaFoldDB" id="M8DMG1"/>
<dbReference type="PROSITE" id="PS00065">
    <property type="entry name" value="D_2_HYDROXYACID_DH_1"/>
    <property type="match status" value="1"/>
</dbReference>
<dbReference type="CDD" id="cd05301">
    <property type="entry name" value="GDH"/>
    <property type="match status" value="1"/>
</dbReference>